<dbReference type="EMBL" id="GAKP01004960">
    <property type="protein sequence ID" value="JAC53992.1"/>
    <property type="molecule type" value="Transcribed_RNA"/>
</dbReference>
<evidence type="ECO:0000313" key="2">
    <source>
        <dbReference type="EMBL" id="JAC53992.1"/>
    </source>
</evidence>
<dbReference type="GO" id="GO:0140359">
    <property type="term" value="F:ABC-type transporter activity"/>
    <property type="evidence" value="ECO:0007669"/>
    <property type="project" value="InterPro"/>
</dbReference>
<dbReference type="PANTHER" id="PTHR19229:SF250">
    <property type="entry name" value="ABC TRANSPORTER DOMAIN-CONTAINING PROTEIN-RELATED"/>
    <property type="match status" value="1"/>
</dbReference>
<proteinExistence type="predicted"/>
<keyword evidence="2" id="KW-0547">Nucleotide-binding</keyword>
<dbReference type="PANTHER" id="PTHR19229">
    <property type="entry name" value="ATP-BINDING CASSETTE TRANSPORTER SUBFAMILY A ABCA"/>
    <property type="match status" value="1"/>
</dbReference>
<keyword evidence="1" id="KW-0812">Transmembrane</keyword>
<dbReference type="InterPro" id="IPR026082">
    <property type="entry name" value="ABCA"/>
</dbReference>
<dbReference type="EMBL" id="GAKP01004955">
    <property type="protein sequence ID" value="JAC53997.1"/>
    <property type="molecule type" value="Transcribed_RNA"/>
</dbReference>
<organism evidence="2">
    <name type="scientific">Bactrocera dorsalis</name>
    <name type="common">Oriental fruit fly</name>
    <name type="synonym">Dacus dorsalis</name>
    <dbReference type="NCBI Taxonomy" id="27457"/>
    <lineage>
        <taxon>Eukaryota</taxon>
        <taxon>Metazoa</taxon>
        <taxon>Ecdysozoa</taxon>
        <taxon>Arthropoda</taxon>
        <taxon>Hexapoda</taxon>
        <taxon>Insecta</taxon>
        <taxon>Pterygota</taxon>
        <taxon>Neoptera</taxon>
        <taxon>Endopterygota</taxon>
        <taxon>Diptera</taxon>
        <taxon>Brachycera</taxon>
        <taxon>Muscomorpha</taxon>
        <taxon>Tephritoidea</taxon>
        <taxon>Tephritidae</taxon>
        <taxon>Bactrocera</taxon>
        <taxon>Bactrocera</taxon>
    </lineage>
</organism>
<reference evidence="2" key="1">
    <citation type="journal article" date="2014" name="BMC Genomics">
        <title>Characterizing the developmental transcriptome of the oriental fruit fly, Bactrocera dorsalis (Diptera: Tephritidae) through comparative genomic analysis with Drosophila melanogaster utilizing modENCODE datasets.</title>
        <authorList>
            <person name="Geib S.M."/>
            <person name="Calla B."/>
            <person name="Hall B."/>
            <person name="Hou S."/>
            <person name="Manoukis N.C."/>
        </authorList>
    </citation>
    <scope>NUCLEOTIDE SEQUENCE</scope>
    <source>
        <strain evidence="2">Punador</strain>
    </source>
</reference>
<evidence type="ECO:0000256" key="1">
    <source>
        <dbReference type="SAM" id="Phobius"/>
    </source>
</evidence>
<keyword evidence="1" id="KW-0472">Membrane</keyword>
<dbReference type="OrthoDB" id="6512918at2759"/>
<keyword evidence="1" id="KW-1133">Transmembrane helix</keyword>
<name>A0A034WI17_BACDO</name>
<dbReference type="GO" id="GO:0005524">
    <property type="term" value="F:ATP binding"/>
    <property type="evidence" value="ECO:0007669"/>
    <property type="project" value="UniProtKB-KW"/>
</dbReference>
<dbReference type="GO" id="GO:0016020">
    <property type="term" value="C:membrane"/>
    <property type="evidence" value="ECO:0007669"/>
    <property type="project" value="InterPro"/>
</dbReference>
<sequence length="320" mass="36412">MDASSSNAKVTNWEKFKLLLWKNWTLQWNHKLELGIELILPAVFSLLLVLVRVLVEVDTMGVTTYPPLNISNLDIFEDELKNARRVKKLMGLYKGDSDAFGRVNTITYKLAFSPNNTFLEAIITEAAESLNLDGYEVYPNASALETSFTTNNYLAGVQFDDSLRNITDYPRNFEFSLRFPSELRTATRTLGWTWLTSKLFPLIDMAGPRNPENDDGGLPVGYLREGFLPVQQALSMAYLKLAGNKETLPYIEMQRYPYPDYISDPLIQALETILSLIVVLSFIYPCTSITKNITVEKERQLKEVMKLWVWTTGYTGQLGS</sequence>
<dbReference type="AlphaFoldDB" id="A0A034WI17"/>
<accession>A0A034WI17</accession>
<dbReference type="GO" id="GO:0005319">
    <property type="term" value="F:lipid transporter activity"/>
    <property type="evidence" value="ECO:0007669"/>
    <property type="project" value="TreeGrafter"/>
</dbReference>
<keyword evidence="2" id="KW-0067">ATP-binding</keyword>
<gene>
    <name evidence="2" type="primary">ABCA3</name>
</gene>
<protein>
    <submittedName>
        <fullName evidence="2">ATP-binding cassette sub-family A member 3</fullName>
    </submittedName>
</protein>
<feature type="transmembrane region" description="Helical" evidence="1">
    <location>
        <begin position="34"/>
        <end position="55"/>
    </location>
</feature>